<keyword evidence="1" id="KW-0472">Membrane</keyword>
<keyword evidence="1" id="KW-0812">Transmembrane</keyword>
<dbReference type="Proteomes" id="UP001597197">
    <property type="component" value="Unassembled WGS sequence"/>
</dbReference>
<accession>A0ABW4QZZ2</accession>
<dbReference type="RefSeq" id="WP_382316490.1">
    <property type="nucleotide sequence ID" value="NZ_JBHUFD010000018.1"/>
</dbReference>
<keyword evidence="1" id="KW-1133">Transmembrane helix</keyword>
<evidence type="ECO:0000256" key="1">
    <source>
        <dbReference type="SAM" id="Phobius"/>
    </source>
</evidence>
<comment type="caution">
    <text evidence="2">The sequence shown here is derived from an EMBL/GenBank/DDBJ whole genome shotgun (WGS) entry which is preliminary data.</text>
</comment>
<protein>
    <submittedName>
        <fullName evidence="2">Uncharacterized protein</fullName>
    </submittedName>
</protein>
<evidence type="ECO:0000313" key="3">
    <source>
        <dbReference type="Proteomes" id="UP001597197"/>
    </source>
</evidence>
<dbReference type="EMBL" id="JBHUFD010000018">
    <property type="protein sequence ID" value="MFD1874570.1"/>
    <property type="molecule type" value="Genomic_DNA"/>
</dbReference>
<evidence type="ECO:0000313" key="2">
    <source>
        <dbReference type="EMBL" id="MFD1874570.1"/>
    </source>
</evidence>
<organism evidence="2 3">
    <name type="scientific">Hymenobacter bucti</name>
    <dbReference type="NCBI Taxonomy" id="1844114"/>
    <lineage>
        <taxon>Bacteria</taxon>
        <taxon>Pseudomonadati</taxon>
        <taxon>Bacteroidota</taxon>
        <taxon>Cytophagia</taxon>
        <taxon>Cytophagales</taxon>
        <taxon>Hymenobacteraceae</taxon>
        <taxon>Hymenobacter</taxon>
    </lineage>
</organism>
<keyword evidence="3" id="KW-1185">Reference proteome</keyword>
<feature type="transmembrane region" description="Helical" evidence="1">
    <location>
        <begin position="60"/>
        <end position="77"/>
    </location>
</feature>
<gene>
    <name evidence="2" type="ORF">ACFSDX_19185</name>
</gene>
<reference evidence="3" key="1">
    <citation type="journal article" date="2019" name="Int. J. Syst. Evol. Microbiol.">
        <title>The Global Catalogue of Microorganisms (GCM) 10K type strain sequencing project: providing services to taxonomists for standard genome sequencing and annotation.</title>
        <authorList>
            <consortium name="The Broad Institute Genomics Platform"/>
            <consortium name="The Broad Institute Genome Sequencing Center for Infectious Disease"/>
            <person name="Wu L."/>
            <person name="Ma J."/>
        </authorList>
    </citation>
    <scope>NUCLEOTIDE SEQUENCE [LARGE SCALE GENOMIC DNA]</scope>
    <source>
        <strain evidence="3">CGMCC 1.15795</strain>
    </source>
</reference>
<name>A0ABW4QZZ2_9BACT</name>
<proteinExistence type="predicted"/>
<sequence length="83" mass="8945">MPQPLLWWVKRPAGRGSLRRPRRDAASASPSPTLIYQLRTYGVPLGMLANGPAGYASGHQAYGCTTAATLLLSLAAVRRVARR</sequence>